<reference evidence="2" key="1">
    <citation type="journal article" date="2014" name="Proc. Natl. Acad. Sci. U.S.A.">
        <title>Extensive sampling of basidiomycete genomes demonstrates inadequacy of the white-rot/brown-rot paradigm for wood decay fungi.</title>
        <authorList>
            <person name="Riley R."/>
            <person name="Salamov A.A."/>
            <person name="Brown D.W."/>
            <person name="Nagy L.G."/>
            <person name="Floudas D."/>
            <person name="Held B.W."/>
            <person name="Levasseur A."/>
            <person name="Lombard V."/>
            <person name="Morin E."/>
            <person name="Otillar R."/>
            <person name="Lindquist E.A."/>
            <person name="Sun H."/>
            <person name="LaButti K.M."/>
            <person name="Schmutz J."/>
            <person name="Jabbour D."/>
            <person name="Luo H."/>
            <person name="Baker S.E."/>
            <person name="Pisabarro A.G."/>
            <person name="Walton J.D."/>
            <person name="Blanchette R.A."/>
            <person name="Henrissat B."/>
            <person name="Martin F."/>
            <person name="Cullen D."/>
            <person name="Hibbett D.S."/>
            <person name="Grigoriev I.V."/>
        </authorList>
    </citation>
    <scope>NUCLEOTIDE SEQUENCE [LARGE SCALE GENOMIC DNA]</scope>
    <source>
        <strain evidence="2">CBS 339.88</strain>
    </source>
</reference>
<dbReference type="HOGENOM" id="CLU_2250351_0_0_1"/>
<dbReference type="AlphaFoldDB" id="A0A067T3B3"/>
<keyword evidence="2" id="KW-1185">Reference proteome</keyword>
<dbReference type="Proteomes" id="UP000027222">
    <property type="component" value="Unassembled WGS sequence"/>
</dbReference>
<dbReference type="EMBL" id="KL142378">
    <property type="protein sequence ID" value="KDR76822.1"/>
    <property type="molecule type" value="Genomic_DNA"/>
</dbReference>
<accession>A0A067T3B3</accession>
<protein>
    <submittedName>
        <fullName evidence="1">Uncharacterized protein</fullName>
    </submittedName>
</protein>
<name>A0A067T3B3_GALM3</name>
<evidence type="ECO:0000313" key="2">
    <source>
        <dbReference type="Proteomes" id="UP000027222"/>
    </source>
</evidence>
<gene>
    <name evidence="1" type="ORF">GALMADRAFT_225694</name>
</gene>
<organism evidence="1 2">
    <name type="scientific">Galerina marginata (strain CBS 339.88)</name>
    <dbReference type="NCBI Taxonomy" id="685588"/>
    <lineage>
        <taxon>Eukaryota</taxon>
        <taxon>Fungi</taxon>
        <taxon>Dikarya</taxon>
        <taxon>Basidiomycota</taxon>
        <taxon>Agaricomycotina</taxon>
        <taxon>Agaricomycetes</taxon>
        <taxon>Agaricomycetidae</taxon>
        <taxon>Agaricales</taxon>
        <taxon>Agaricineae</taxon>
        <taxon>Strophariaceae</taxon>
        <taxon>Galerina</taxon>
    </lineage>
</organism>
<evidence type="ECO:0000313" key="1">
    <source>
        <dbReference type="EMBL" id="KDR76822.1"/>
    </source>
</evidence>
<sequence>MSKEEFRTILPLFKDLRSSISKTMKLFIAKKTAVRKVAVNPTQGIYPVSQTKDHLVSLLHHLSGFEKELDHTLPFDQDLTSAFGTMKTEIDFQIALAISAYRKD</sequence>
<proteinExistence type="predicted"/>